<reference evidence="2" key="1">
    <citation type="journal article" date="2019" name="Int. J. Syst. Evol. Microbiol.">
        <title>The Global Catalogue of Microorganisms (GCM) 10K type strain sequencing project: providing services to taxonomists for standard genome sequencing and annotation.</title>
        <authorList>
            <consortium name="The Broad Institute Genomics Platform"/>
            <consortium name="The Broad Institute Genome Sequencing Center for Infectious Disease"/>
            <person name="Wu L."/>
            <person name="Ma J."/>
        </authorList>
    </citation>
    <scope>NUCLEOTIDE SEQUENCE [LARGE SCALE GENOMIC DNA]</scope>
    <source>
        <strain evidence="2">JCM 14370</strain>
    </source>
</reference>
<dbReference type="InterPro" id="IPR016155">
    <property type="entry name" value="Mopterin_synth/thiamin_S_b"/>
</dbReference>
<comment type="caution">
    <text evidence="1">The sequence shown here is derived from an EMBL/GenBank/DDBJ whole genome shotgun (WGS) entry which is preliminary data.</text>
</comment>
<dbReference type="CDD" id="cd00565">
    <property type="entry name" value="Ubl_ThiS"/>
    <property type="match status" value="1"/>
</dbReference>
<dbReference type="Proteomes" id="UP000632222">
    <property type="component" value="Unassembled WGS sequence"/>
</dbReference>
<dbReference type="NCBIfam" id="TIGR01683">
    <property type="entry name" value="thiS"/>
    <property type="match status" value="1"/>
</dbReference>
<gene>
    <name evidence="1" type="ORF">GCM10008938_04220</name>
</gene>
<name>A0ABQ2CU69_9DEIO</name>
<accession>A0ABQ2CU69</accession>
<dbReference type="Gene3D" id="3.10.20.30">
    <property type="match status" value="1"/>
</dbReference>
<sequence>MQVNGQTHPHQEGLTLLGLLGEFGVSADRVAVMVNEQIYPAGQILDVPLQPGDVIEIVKAMQGG</sequence>
<dbReference type="SUPFAM" id="SSF54285">
    <property type="entry name" value="MoaD/ThiS"/>
    <property type="match status" value="1"/>
</dbReference>
<keyword evidence="2" id="KW-1185">Reference proteome</keyword>
<dbReference type="PANTHER" id="PTHR34472">
    <property type="entry name" value="SULFUR CARRIER PROTEIN THIS"/>
    <property type="match status" value="1"/>
</dbReference>
<dbReference type="Pfam" id="PF02597">
    <property type="entry name" value="ThiS"/>
    <property type="match status" value="1"/>
</dbReference>
<protein>
    <recommendedName>
        <fullName evidence="3">Thiamine biosynthesis protein ThiS</fullName>
    </recommendedName>
</protein>
<evidence type="ECO:0000313" key="1">
    <source>
        <dbReference type="EMBL" id="GGJ21154.1"/>
    </source>
</evidence>
<organism evidence="1 2">
    <name type="scientific">Deinococcus roseus</name>
    <dbReference type="NCBI Taxonomy" id="392414"/>
    <lineage>
        <taxon>Bacteria</taxon>
        <taxon>Thermotogati</taxon>
        <taxon>Deinococcota</taxon>
        <taxon>Deinococci</taxon>
        <taxon>Deinococcales</taxon>
        <taxon>Deinococcaceae</taxon>
        <taxon>Deinococcus</taxon>
    </lineage>
</organism>
<dbReference type="InterPro" id="IPR012675">
    <property type="entry name" value="Beta-grasp_dom_sf"/>
</dbReference>
<dbReference type="PANTHER" id="PTHR34472:SF1">
    <property type="entry name" value="SULFUR CARRIER PROTEIN THIS"/>
    <property type="match status" value="1"/>
</dbReference>
<dbReference type="InterPro" id="IPR003749">
    <property type="entry name" value="ThiS/MoaD-like"/>
</dbReference>
<evidence type="ECO:0008006" key="3">
    <source>
        <dbReference type="Google" id="ProtNLM"/>
    </source>
</evidence>
<dbReference type="RefSeq" id="WP_188999091.1">
    <property type="nucleotide sequence ID" value="NZ_BMOD01000001.1"/>
</dbReference>
<evidence type="ECO:0000313" key="2">
    <source>
        <dbReference type="Proteomes" id="UP000632222"/>
    </source>
</evidence>
<proteinExistence type="predicted"/>
<dbReference type="InterPro" id="IPR010035">
    <property type="entry name" value="Thi_S"/>
</dbReference>
<dbReference type="EMBL" id="BMOD01000001">
    <property type="protein sequence ID" value="GGJ21154.1"/>
    <property type="molecule type" value="Genomic_DNA"/>
</dbReference>